<dbReference type="Pfam" id="PF11185">
    <property type="entry name" value="DUF2971"/>
    <property type="match status" value="1"/>
</dbReference>
<dbReference type="RefSeq" id="WP_094925622.1">
    <property type="nucleotide sequence ID" value="NZ_NPIA01000007.1"/>
</dbReference>
<evidence type="ECO:0008006" key="3">
    <source>
        <dbReference type="Google" id="ProtNLM"/>
    </source>
</evidence>
<evidence type="ECO:0000313" key="1">
    <source>
        <dbReference type="EMBL" id="OZM56205.1"/>
    </source>
</evidence>
<proteinExistence type="predicted"/>
<sequence>MKEVNIPSYLYLPLKISTNSNILFHYTNIDAIFSIFKQEKLWFSKSDFLNDPSEIHYIQDVLNEVCDQLQLSMGAKEFKREISKLFSREHPLPKDVYILSLTDNSDSLTLWSNYSEFVGYNIGLNISSLISSLENQHISYNHGKVVYDRKNQKRIIEQELKIFYNYWSMIDSNQKLEQLQLLNALFNRMFIYSIFFKKSPFYQEEEYRVALLFDNVATNNNSNNHHKFPVCFRTFNEVLIPYIEVPILNNEGFLPIESITIGPKNTIDIATEGLKYFLKVKKYDFVDVQKSNIPLRY</sequence>
<accession>A0A263BR78</accession>
<organism evidence="1 2">
    <name type="scientific">Lottiidibacillus patelloidae</name>
    <dbReference type="NCBI Taxonomy" id="2670334"/>
    <lineage>
        <taxon>Bacteria</taxon>
        <taxon>Bacillati</taxon>
        <taxon>Bacillota</taxon>
        <taxon>Bacilli</taxon>
        <taxon>Bacillales</taxon>
        <taxon>Bacillaceae</taxon>
        <taxon>Lottiidibacillus</taxon>
    </lineage>
</organism>
<dbReference type="EMBL" id="NPIA01000007">
    <property type="protein sequence ID" value="OZM56205.1"/>
    <property type="molecule type" value="Genomic_DNA"/>
</dbReference>
<protein>
    <recommendedName>
        <fullName evidence="3">DUF2971 domain-containing protein</fullName>
    </recommendedName>
</protein>
<evidence type="ECO:0000313" key="2">
    <source>
        <dbReference type="Proteomes" id="UP000217083"/>
    </source>
</evidence>
<keyword evidence="2" id="KW-1185">Reference proteome</keyword>
<reference evidence="2" key="1">
    <citation type="submission" date="2017-08" db="EMBL/GenBank/DDBJ databases">
        <authorList>
            <person name="Huang Z."/>
        </authorList>
    </citation>
    <scope>NUCLEOTIDE SEQUENCE [LARGE SCALE GENOMIC DNA]</scope>
    <source>
        <strain evidence="2">SA5d-4</strain>
    </source>
</reference>
<reference evidence="1 2" key="2">
    <citation type="submission" date="2017-09" db="EMBL/GenBank/DDBJ databases">
        <title>Bacillus patelloidae sp. nov., isolated from the intestinal tract of a marine limpet.</title>
        <authorList>
            <person name="Liu R."/>
            <person name="Dong C."/>
            <person name="Shao Z."/>
        </authorList>
    </citation>
    <scope>NUCLEOTIDE SEQUENCE [LARGE SCALE GENOMIC DNA]</scope>
    <source>
        <strain evidence="1 2">SA5d-4</strain>
    </source>
</reference>
<dbReference type="InterPro" id="IPR021352">
    <property type="entry name" value="DUF2971"/>
</dbReference>
<name>A0A263BR78_9BACI</name>
<dbReference type="AlphaFoldDB" id="A0A263BR78"/>
<gene>
    <name evidence="1" type="ORF">CIB95_12320</name>
</gene>
<dbReference type="Proteomes" id="UP000217083">
    <property type="component" value="Unassembled WGS sequence"/>
</dbReference>
<comment type="caution">
    <text evidence="1">The sequence shown here is derived from an EMBL/GenBank/DDBJ whole genome shotgun (WGS) entry which is preliminary data.</text>
</comment>